<comment type="caution">
    <text evidence="1">The sequence shown here is derived from an EMBL/GenBank/DDBJ whole genome shotgun (WGS) entry which is preliminary data.</text>
</comment>
<dbReference type="PIRSF" id="PIRSF017393">
    <property type="entry name" value="MTase_SAV2177"/>
    <property type="match status" value="1"/>
</dbReference>
<gene>
    <name evidence="1" type="ORF">GCM10017600_80090</name>
</gene>
<dbReference type="RefSeq" id="WP_271222830.1">
    <property type="nucleotide sequence ID" value="NZ_BAAAVD010000019.1"/>
</dbReference>
<evidence type="ECO:0000313" key="1">
    <source>
        <dbReference type="EMBL" id="GLK14597.1"/>
    </source>
</evidence>
<dbReference type="Gene3D" id="3.40.50.150">
    <property type="entry name" value="Vaccinia Virus protein VP39"/>
    <property type="match status" value="1"/>
</dbReference>
<sequence length="265" mass="29027">MSHDQSPPDGIDTGTPHVARVYDYVLGGKNNYAVDREYADRIVAQVPDYPVLARANRLFLSRSVELMAQAGIRQFIDLGAGIPTSPNVHEIARETAPETRVVYVDNDPIVSVHNDVLLATDSRLTSIRADLREPESILAHPDLLRLIDFDEPVGVLFIAVLQLFPGAEEPARIVRAFRERMVEGSHLAIAQPSAEGSQEAVDRARAALAGGPVAVDLRRHEEILPFFDGFDLVEPGLVDITKWRPRMEAPSTGMIVLGGVGRRSA</sequence>
<keyword evidence="2" id="KW-1185">Reference proteome</keyword>
<dbReference type="InterPro" id="IPR029063">
    <property type="entry name" value="SAM-dependent_MTases_sf"/>
</dbReference>
<accession>A0A9W6I9L9</accession>
<organism evidence="1 2">
    <name type="scientific">Streptosporangium carneum</name>
    <dbReference type="NCBI Taxonomy" id="47481"/>
    <lineage>
        <taxon>Bacteria</taxon>
        <taxon>Bacillati</taxon>
        <taxon>Actinomycetota</taxon>
        <taxon>Actinomycetes</taxon>
        <taxon>Streptosporangiales</taxon>
        <taxon>Streptosporangiaceae</taxon>
        <taxon>Streptosporangium</taxon>
    </lineage>
</organism>
<name>A0A9W6I9L9_9ACTN</name>
<dbReference type="InterPro" id="IPR006764">
    <property type="entry name" value="SAM_dep_MeTrfase_SAV2177_type"/>
</dbReference>
<dbReference type="Pfam" id="PF04672">
    <property type="entry name" value="Methyltransf_19"/>
    <property type="match status" value="1"/>
</dbReference>
<reference evidence="1" key="1">
    <citation type="journal article" date="2014" name="Int. J. Syst. Evol. Microbiol.">
        <title>Complete genome sequence of Corynebacterium casei LMG S-19264T (=DSM 44701T), isolated from a smear-ripened cheese.</title>
        <authorList>
            <consortium name="US DOE Joint Genome Institute (JGI-PGF)"/>
            <person name="Walter F."/>
            <person name="Albersmeier A."/>
            <person name="Kalinowski J."/>
            <person name="Ruckert C."/>
        </authorList>
    </citation>
    <scope>NUCLEOTIDE SEQUENCE</scope>
    <source>
        <strain evidence="1">VKM Ac-2007</strain>
    </source>
</reference>
<dbReference type="Proteomes" id="UP001143474">
    <property type="component" value="Unassembled WGS sequence"/>
</dbReference>
<dbReference type="AlphaFoldDB" id="A0A9W6I9L9"/>
<reference evidence="1" key="2">
    <citation type="submission" date="2023-01" db="EMBL/GenBank/DDBJ databases">
        <authorList>
            <person name="Sun Q."/>
            <person name="Evtushenko L."/>
        </authorList>
    </citation>
    <scope>NUCLEOTIDE SEQUENCE</scope>
    <source>
        <strain evidence="1">VKM Ac-2007</strain>
    </source>
</reference>
<evidence type="ECO:0000313" key="2">
    <source>
        <dbReference type="Proteomes" id="UP001143474"/>
    </source>
</evidence>
<proteinExistence type="predicted"/>
<dbReference type="SUPFAM" id="SSF53335">
    <property type="entry name" value="S-adenosyl-L-methionine-dependent methyltransferases"/>
    <property type="match status" value="1"/>
</dbReference>
<evidence type="ECO:0008006" key="3">
    <source>
        <dbReference type="Google" id="ProtNLM"/>
    </source>
</evidence>
<dbReference type="EMBL" id="BSEV01000034">
    <property type="protein sequence ID" value="GLK14597.1"/>
    <property type="molecule type" value="Genomic_DNA"/>
</dbReference>
<protein>
    <recommendedName>
        <fullName evidence="3">SAM-dependent methyltransferase</fullName>
    </recommendedName>
</protein>